<organism evidence="1 2">
    <name type="scientific">Brevundimonas subvibrioides</name>
    <dbReference type="NCBI Taxonomy" id="74313"/>
    <lineage>
        <taxon>Bacteria</taxon>
        <taxon>Pseudomonadati</taxon>
        <taxon>Pseudomonadota</taxon>
        <taxon>Alphaproteobacteria</taxon>
        <taxon>Caulobacterales</taxon>
        <taxon>Caulobacteraceae</taxon>
        <taxon>Brevundimonas</taxon>
    </lineage>
</organism>
<accession>A0A258FFG7</accession>
<name>A0A258FFG7_9CAUL</name>
<dbReference type="PROSITE" id="PS51257">
    <property type="entry name" value="PROKAR_LIPOPROTEIN"/>
    <property type="match status" value="1"/>
</dbReference>
<gene>
    <name evidence="1" type="ORF">B7Z01_13415</name>
</gene>
<evidence type="ECO:0000313" key="2">
    <source>
        <dbReference type="Proteomes" id="UP000215595"/>
    </source>
</evidence>
<dbReference type="Proteomes" id="UP000215595">
    <property type="component" value="Unassembled WGS sequence"/>
</dbReference>
<sequence length="69" mass="6986">MKTPLPALAVTAAALSGLGGCATLVNEQASGYQSAVNPVMTEHSLALSCLGGLIDRSGRPTLTVFVEDI</sequence>
<dbReference type="EMBL" id="NCEB01000037">
    <property type="protein sequence ID" value="OYX30947.1"/>
    <property type="molecule type" value="Genomic_DNA"/>
</dbReference>
<evidence type="ECO:0000313" key="1">
    <source>
        <dbReference type="EMBL" id="OYX30947.1"/>
    </source>
</evidence>
<reference evidence="1 2" key="1">
    <citation type="submission" date="2017-03" db="EMBL/GenBank/DDBJ databases">
        <title>Lifting the veil on microbial sulfur biogeochemistry in mining wastewaters.</title>
        <authorList>
            <person name="Kantor R.S."/>
            <person name="Colenbrander Nelson T."/>
            <person name="Marshall S."/>
            <person name="Bennett D."/>
            <person name="Apte S."/>
            <person name="Camacho D."/>
            <person name="Thomas B.C."/>
            <person name="Warren L.A."/>
            <person name="Banfield J.F."/>
        </authorList>
    </citation>
    <scope>NUCLEOTIDE SEQUENCE [LARGE SCALE GENOMIC DNA]</scope>
    <source>
        <strain evidence="1">32-69-9</strain>
    </source>
</reference>
<protein>
    <submittedName>
        <fullName evidence="1">Uncharacterized protein</fullName>
    </submittedName>
</protein>
<feature type="non-terminal residue" evidence="1">
    <location>
        <position position="69"/>
    </location>
</feature>
<comment type="caution">
    <text evidence="1">The sequence shown here is derived from an EMBL/GenBank/DDBJ whole genome shotgun (WGS) entry which is preliminary data.</text>
</comment>
<dbReference type="AlphaFoldDB" id="A0A258FFG7"/>
<proteinExistence type="predicted"/>